<feature type="compositionally biased region" description="Basic residues" evidence="1">
    <location>
        <begin position="379"/>
        <end position="393"/>
    </location>
</feature>
<feature type="region of interest" description="Disordered" evidence="1">
    <location>
        <begin position="328"/>
        <end position="393"/>
    </location>
</feature>
<dbReference type="OrthoDB" id="5389892at2759"/>
<dbReference type="Pfam" id="PF08316">
    <property type="entry name" value="Pal1"/>
    <property type="match status" value="1"/>
</dbReference>
<feature type="compositionally biased region" description="Basic and acidic residues" evidence="1">
    <location>
        <begin position="148"/>
        <end position="182"/>
    </location>
</feature>
<feature type="compositionally biased region" description="Basic and acidic residues" evidence="1">
    <location>
        <begin position="115"/>
        <end position="136"/>
    </location>
</feature>
<gene>
    <name evidence="2" type="ORF">BU26DRAFT_515821</name>
</gene>
<dbReference type="PANTHER" id="PTHR28307">
    <property type="entry name" value="PROTEIN PAL1"/>
    <property type="match status" value="1"/>
</dbReference>
<evidence type="ECO:0000313" key="3">
    <source>
        <dbReference type="Proteomes" id="UP000800094"/>
    </source>
</evidence>
<proteinExistence type="predicted"/>
<feature type="compositionally biased region" description="Polar residues" evidence="1">
    <location>
        <begin position="79"/>
        <end position="88"/>
    </location>
</feature>
<evidence type="ECO:0000256" key="1">
    <source>
        <dbReference type="SAM" id="MobiDB-lite"/>
    </source>
</evidence>
<sequence length="393" mass="43187">MGSSKEFAQARHALIDPLVEPDPSEETGLNSHFGSTFAPRQHPPSPPGSAGLKNHSSVNIRPQHTGSTVETNPYRRSRASTVTKSPSAAPSAIRDGATPPRRRYDYPSPPNSASPRREHFSNHREEAFGSMKEGRPRRSSQPSSSSPLKKDGGLTRGGSLRERYAGDTSHRPLDVIRKDTKTAHRAHHLRKKNFQGADIIDRLDKSTLSYHHEGPYDAANIARNTSWMHSPVAAVADSNEEALKATPRENIVDAVTRHRPLEGTATFPPGVPDSFGRVYDYEEGADLQREPGGDYRRWPGVTYHPDDIKGKGEPYFTIDKALKEHKKYGDSGTELRSRRRNVSLGTADVPNSFPAESFEGGNAGVGRSNTTGKSMGSALKKRFGSLRRRNVEA</sequence>
<dbReference type="GeneID" id="54581504"/>
<dbReference type="RefSeq" id="XP_033688470.1">
    <property type="nucleotide sequence ID" value="XM_033828174.1"/>
</dbReference>
<dbReference type="Proteomes" id="UP000800094">
    <property type="component" value="Unassembled WGS sequence"/>
</dbReference>
<dbReference type="EMBL" id="ML987191">
    <property type="protein sequence ID" value="KAF2253466.1"/>
    <property type="molecule type" value="Genomic_DNA"/>
</dbReference>
<feature type="region of interest" description="Disordered" evidence="1">
    <location>
        <begin position="1"/>
        <end position="187"/>
    </location>
</feature>
<feature type="compositionally biased region" description="Polar residues" evidence="1">
    <location>
        <begin position="54"/>
        <end position="71"/>
    </location>
</feature>
<evidence type="ECO:0008006" key="4">
    <source>
        <dbReference type="Google" id="ProtNLM"/>
    </source>
</evidence>
<organism evidence="2 3">
    <name type="scientific">Trematosphaeria pertusa</name>
    <dbReference type="NCBI Taxonomy" id="390896"/>
    <lineage>
        <taxon>Eukaryota</taxon>
        <taxon>Fungi</taxon>
        <taxon>Dikarya</taxon>
        <taxon>Ascomycota</taxon>
        <taxon>Pezizomycotina</taxon>
        <taxon>Dothideomycetes</taxon>
        <taxon>Pleosporomycetidae</taxon>
        <taxon>Pleosporales</taxon>
        <taxon>Massarineae</taxon>
        <taxon>Trematosphaeriaceae</taxon>
        <taxon>Trematosphaeria</taxon>
    </lineage>
</organism>
<dbReference type="PANTHER" id="PTHR28307:SF1">
    <property type="entry name" value="PAL1 CELL MORPHOLOGY PROTEIN"/>
    <property type="match status" value="1"/>
</dbReference>
<keyword evidence="3" id="KW-1185">Reference proteome</keyword>
<reference evidence="2" key="1">
    <citation type="journal article" date="2020" name="Stud. Mycol.">
        <title>101 Dothideomycetes genomes: a test case for predicting lifestyles and emergence of pathogens.</title>
        <authorList>
            <person name="Haridas S."/>
            <person name="Albert R."/>
            <person name="Binder M."/>
            <person name="Bloem J."/>
            <person name="Labutti K."/>
            <person name="Salamov A."/>
            <person name="Andreopoulos B."/>
            <person name="Baker S."/>
            <person name="Barry K."/>
            <person name="Bills G."/>
            <person name="Bluhm B."/>
            <person name="Cannon C."/>
            <person name="Castanera R."/>
            <person name="Culley D."/>
            <person name="Daum C."/>
            <person name="Ezra D."/>
            <person name="Gonzalez J."/>
            <person name="Henrissat B."/>
            <person name="Kuo A."/>
            <person name="Liang C."/>
            <person name="Lipzen A."/>
            <person name="Lutzoni F."/>
            <person name="Magnuson J."/>
            <person name="Mondo S."/>
            <person name="Nolan M."/>
            <person name="Ohm R."/>
            <person name="Pangilinan J."/>
            <person name="Park H.-J."/>
            <person name="Ramirez L."/>
            <person name="Alfaro M."/>
            <person name="Sun H."/>
            <person name="Tritt A."/>
            <person name="Yoshinaga Y."/>
            <person name="Zwiers L.-H."/>
            <person name="Turgeon B."/>
            <person name="Goodwin S."/>
            <person name="Spatafora J."/>
            <person name="Crous P."/>
            <person name="Grigoriev I."/>
        </authorList>
    </citation>
    <scope>NUCLEOTIDE SEQUENCE</scope>
    <source>
        <strain evidence="2">CBS 122368</strain>
    </source>
</reference>
<name>A0A6A6IST0_9PLEO</name>
<dbReference type="InterPro" id="IPR013226">
    <property type="entry name" value="Pal1"/>
</dbReference>
<evidence type="ECO:0000313" key="2">
    <source>
        <dbReference type="EMBL" id="KAF2253466.1"/>
    </source>
</evidence>
<accession>A0A6A6IST0</accession>
<dbReference type="GO" id="GO:0005737">
    <property type="term" value="C:cytoplasm"/>
    <property type="evidence" value="ECO:0007669"/>
    <property type="project" value="TreeGrafter"/>
</dbReference>
<dbReference type="AlphaFoldDB" id="A0A6A6IST0"/>
<protein>
    <recommendedName>
        <fullName evidence="4">Pal1-domain-containing protein</fullName>
    </recommendedName>
</protein>